<name>A0A839N667_9MICO</name>
<evidence type="ECO:0000259" key="1">
    <source>
        <dbReference type="Pfam" id="PF00550"/>
    </source>
</evidence>
<keyword evidence="3" id="KW-1185">Reference proteome</keyword>
<sequence length="148" mass="16175">MPGSNSSYQRRPTTAADVFPIVRTCMAQALDVPEVLIEPTTAFFDELAATSFDVVDLLHRLDEATGAIGDTHDLRTLIRGDLAPDQFADASGRLTERGRAQVVELLPHRRAVTRQPQTPEDAVSSLTAWAIAMIVGRRVTAQEQAAHR</sequence>
<reference evidence="2 3" key="1">
    <citation type="submission" date="2020-08" db="EMBL/GenBank/DDBJ databases">
        <title>Sequencing the genomes of 1000 actinobacteria strains.</title>
        <authorList>
            <person name="Klenk H.-P."/>
        </authorList>
    </citation>
    <scope>NUCLEOTIDE SEQUENCE [LARGE SCALE GENOMIC DNA]</scope>
    <source>
        <strain evidence="2 3">DSM 105369</strain>
    </source>
</reference>
<proteinExistence type="predicted"/>
<dbReference type="Proteomes" id="UP000559182">
    <property type="component" value="Unassembled WGS sequence"/>
</dbReference>
<dbReference type="EMBL" id="JACHVQ010000002">
    <property type="protein sequence ID" value="MBB2893240.1"/>
    <property type="molecule type" value="Genomic_DNA"/>
</dbReference>
<protein>
    <submittedName>
        <fullName evidence="2">Acyl carrier protein</fullName>
    </submittedName>
</protein>
<dbReference type="InterPro" id="IPR036736">
    <property type="entry name" value="ACP-like_sf"/>
</dbReference>
<evidence type="ECO:0000313" key="3">
    <source>
        <dbReference type="Proteomes" id="UP000559182"/>
    </source>
</evidence>
<evidence type="ECO:0000313" key="2">
    <source>
        <dbReference type="EMBL" id="MBB2893240.1"/>
    </source>
</evidence>
<dbReference type="RefSeq" id="WP_183321578.1">
    <property type="nucleotide sequence ID" value="NZ_JACHVQ010000002.1"/>
</dbReference>
<accession>A0A839N667</accession>
<dbReference type="SUPFAM" id="SSF47336">
    <property type="entry name" value="ACP-like"/>
    <property type="match status" value="1"/>
</dbReference>
<gene>
    <name evidence="2" type="ORF">FHU39_003258</name>
</gene>
<dbReference type="InterPro" id="IPR009081">
    <property type="entry name" value="PP-bd_ACP"/>
</dbReference>
<comment type="caution">
    <text evidence="2">The sequence shown here is derived from an EMBL/GenBank/DDBJ whole genome shotgun (WGS) entry which is preliminary data.</text>
</comment>
<feature type="domain" description="Carrier" evidence="1">
    <location>
        <begin position="22"/>
        <end position="66"/>
    </location>
</feature>
<dbReference type="Pfam" id="PF00550">
    <property type="entry name" value="PP-binding"/>
    <property type="match status" value="1"/>
</dbReference>
<dbReference type="AlphaFoldDB" id="A0A839N667"/>
<organism evidence="2 3">
    <name type="scientific">Flexivirga oryzae</name>
    <dbReference type="NCBI Taxonomy" id="1794944"/>
    <lineage>
        <taxon>Bacteria</taxon>
        <taxon>Bacillati</taxon>
        <taxon>Actinomycetota</taxon>
        <taxon>Actinomycetes</taxon>
        <taxon>Micrococcales</taxon>
        <taxon>Dermacoccaceae</taxon>
        <taxon>Flexivirga</taxon>
    </lineage>
</organism>